<proteinExistence type="predicted"/>
<dbReference type="Pfam" id="PF08963">
    <property type="entry name" value="DUF1878"/>
    <property type="match status" value="1"/>
</dbReference>
<evidence type="ECO:0000313" key="1">
    <source>
        <dbReference type="EMBL" id="AVM24865.1"/>
    </source>
</evidence>
<reference evidence="1 2" key="1">
    <citation type="submission" date="2018-02" db="EMBL/GenBank/DDBJ databases">
        <title>The complete genome of two Bacillus pumilus strains from Cuatro Cienegas, Coahuila, Mexico.</title>
        <authorList>
            <person name="Zarza E."/>
            <person name="Alcaraz L.D."/>
            <person name="Aguilar-Salinas B."/>
            <person name="Islas A."/>
            <person name="Olmedo-Alvarez G."/>
        </authorList>
    </citation>
    <scope>NUCLEOTIDE SEQUENCE [LARGE SCALE GENOMIC DNA]</scope>
    <source>
        <strain evidence="1 2">145</strain>
    </source>
</reference>
<dbReference type="InterPro" id="IPR035945">
    <property type="entry name" value="YhaI-like_sf"/>
</dbReference>
<name>A0AAD0HP97_BACPU</name>
<dbReference type="AlphaFoldDB" id="A0AAD0HP97"/>
<gene>
    <name evidence="1" type="ORF">C5695_13805</name>
</gene>
<accession>A0AAD0HP97</accession>
<protein>
    <submittedName>
        <fullName evidence="1">DUF1878 domain-containing protein</fullName>
    </submittedName>
</protein>
<dbReference type="Gene3D" id="1.10.3750.10">
    <property type="entry name" value="YhaI-like"/>
    <property type="match status" value="1"/>
</dbReference>
<evidence type="ECO:0000313" key="2">
    <source>
        <dbReference type="Proteomes" id="UP000264960"/>
    </source>
</evidence>
<organism evidence="1 2">
    <name type="scientific">Bacillus pumilus</name>
    <name type="common">Bacillus mesentericus</name>
    <dbReference type="NCBI Taxonomy" id="1408"/>
    <lineage>
        <taxon>Bacteria</taxon>
        <taxon>Bacillati</taxon>
        <taxon>Bacillota</taxon>
        <taxon>Bacilli</taxon>
        <taxon>Bacillales</taxon>
        <taxon>Bacillaceae</taxon>
        <taxon>Bacillus</taxon>
    </lineage>
</organism>
<sequence length="133" mass="15678">MDLEREIELLKYQNYLLKTIIDGDDHPFFMFALDHNLRKEQVDAVVEILGIFSNRLNGEEESLEIKKTSTNEKLKAVGISVEEVMKNEVPTRKEFDHYKEKIFSSDIETKYLLMSLQRQHIQPTVCEFLLKNN</sequence>
<dbReference type="SUPFAM" id="SSF109915">
    <property type="entry name" value="Hypothetical protein YhaI"/>
    <property type="match status" value="1"/>
</dbReference>
<dbReference type="EMBL" id="CP027116">
    <property type="protein sequence ID" value="AVM24865.1"/>
    <property type="molecule type" value="Genomic_DNA"/>
</dbReference>
<dbReference type="Proteomes" id="UP000264960">
    <property type="component" value="Chromosome"/>
</dbReference>
<dbReference type="RefSeq" id="WP_117731209.1">
    <property type="nucleotide sequence ID" value="NZ_CP027116.1"/>
</dbReference>
<dbReference type="InterPro" id="IPR015058">
    <property type="entry name" value="DUF1878"/>
</dbReference>